<accession>A0A836C547</accession>
<dbReference type="OrthoDB" id="549831at2759"/>
<reference evidence="3" key="1">
    <citation type="journal article" date="2020" name="bioRxiv">
        <title>Comparative genomics of Chlamydomonas.</title>
        <authorList>
            <person name="Craig R.J."/>
            <person name="Hasan A.R."/>
            <person name="Ness R.W."/>
            <person name="Keightley P.D."/>
        </authorList>
    </citation>
    <scope>NUCLEOTIDE SEQUENCE</scope>
    <source>
        <strain evidence="3">CCAP 11/70</strain>
    </source>
</reference>
<feature type="transmembrane region" description="Helical" evidence="2">
    <location>
        <begin position="261"/>
        <end position="281"/>
    </location>
</feature>
<keyword evidence="2" id="KW-1133">Transmembrane helix</keyword>
<feature type="transmembrane region" description="Helical" evidence="2">
    <location>
        <begin position="150"/>
        <end position="168"/>
    </location>
</feature>
<comment type="caution">
    <text evidence="3">The sequence shown here is derived from an EMBL/GenBank/DDBJ whole genome shotgun (WGS) entry which is preliminary data.</text>
</comment>
<evidence type="ECO:0000313" key="4">
    <source>
        <dbReference type="Proteomes" id="UP000612055"/>
    </source>
</evidence>
<dbReference type="EMBL" id="JAEHOE010000006">
    <property type="protein sequence ID" value="KAG2499449.1"/>
    <property type="molecule type" value="Genomic_DNA"/>
</dbReference>
<protein>
    <submittedName>
        <fullName evidence="3">Uncharacterized protein</fullName>
    </submittedName>
</protein>
<feature type="transmembrane region" description="Helical" evidence="2">
    <location>
        <begin position="64"/>
        <end position="86"/>
    </location>
</feature>
<feature type="transmembrane region" description="Helical" evidence="2">
    <location>
        <begin position="228"/>
        <end position="249"/>
    </location>
</feature>
<name>A0A836C547_9CHLO</name>
<evidence type="ECO:0000256" key="2">
    <source>
        <dbReference type="SAM" id="Phobius"/>
    </source>
</evidence>
<dbReference type="AlphaFoldDB" id="A0A836C547"/>
<organism evidence="3 4">
    <name type="scientific">Edaphochlamys debaryana</name>
    <dbReference type="NCBI Taxonomy" id="47281"/>
    <lineage>
        <taxon>Eukaryota</taxon>
        <taxon>Viridiplantae</taxon>
        <taxon>Chlorophyta</taxon>
        <taxon>core chlorophytes</taxon>
        <taxon>Chlorophyceae</taxon>
        <taxon>CS clade</taxon>
        <taxon>Chlamydomonadales</taxon>
        <taxon>Chlamydomonadales incertae sedis</taxon>
        <taxon>Edaphochlamys</taxon>
    </lineage>
</organism>
<feature type="transmembrane region" description="Helical" evidence="2">
    <location>
        <begin position="188"/>
        <end position="207"/>
    </location>
</feature>
<feature type="region of interest" description="Disordered" evidence="1">
    <location>
        <begin position="1"/>
        <end position="43"/>
    </location>
</feature>
<dbReference type="Proteomes" id="UP000612055">
    <property type="component" value="Unassembled WGS sequence"/>
</dbReference>
<proteinExistence type="predicted"/>
<sequence length="291" mass="30697">MSKQPPPAQGHLTRPHQRTAAGGGGGMGNVAPLPGGPGRGPPSFPPLFMDAATPKLMVPSRSALAALLLVPLALWGVAVAVGIAHAEPLPEGTAKGSFEHPLSWFDRHVFRVWGPLLPLAPLLVRLAALRLRLPPSPRGSRPPLRPCPSLALQALCMYGAVIAVRLGLYLSHVAAQRHAGVFLVSDHLLLAASVVACFQAELVLCVSDVYKCEVLREADPGAGGVRQVAVVAALVCSMFALVFVCGDMYCTARWFHHPAESVGALAAGAVLFQAPVGLWLWRRAHRPPGRV</sequence>
<keyword evidence="2" id="KW-0472">Membrane</keyword>
<keyword evidence="4" id="KW-1185">Reference proteome</keyword>
<gene>
    <name evidence="3" type="ORF">HYH03_002396</name>
</gene>
<keyword evidence="2" id="KW-0812">Transmembrane</keyword>
<evidence type="ECO:0000256" key="1">
    <source>
        <dbReference type="SAM" id="MobiDB-lite"/>
    </source>
</evidence>
<evidence type="ECO:0000313" key="3">
    <source>
        <dbReference type="EMBL" id="KAG2499449.1"/>
    </source>
</evidence>
<feature type="transmembrane region" description="Helical" evidence="2">
    <location>
        <begin position="110"/>
        <end position="129"/>
    </location>
</feature>